<dbReference type="Proteomes" id="UP000219621">
    <property type="component" value="Unassembled WGS sequence"/>
</dbReference>
<keyword evidence="4" id="KW-1185">Reference proteome</keyword>
<organism evidence="3 4">
    <name type="scientific">Caenispirillum bisanense</name>
    <dbReference type="NCBI Taxonomy" id="414052"/>
    <lineage>
        <taxon>Bacteria</taxon>
        <taxon>Pseudomonadati</taxon>
        <taxon>Pseudomonadota</taxon>
        <taxon>Alphaproteobacteria</taxon>
        <taxon>Rhodospirillales</taxon>
        <taxon>Novispirillaceae</taxon>
        <taxon>Caenispirillum</taxon>
    </lineage>
</organism>
<feature type="compositionally biased region" description="Acidic residues" evidence="1">
    <location>
        <begin position="40"/>
        <end position="58"/>
    </location>
</feature>
<evidence type="ECO:0000313" key="4">
    <source>
        <dbReference type="Proteomes" id="UP000219621"/>
    </source>
</evidence>
<evidence type="ECO:0000256" key="2">
    <source>
        <dbReference type="SAM" id="SignalP"/>
    </source>
</evidence>
<dbReference type="PROSITE" id="PS51257">
    <property type="entry name" value="PROKAR_LIPOPROTEIN"/>
    <property type="match status" value="1"/>
</dbReference>
<name>A0A286GBZ3_9PROT</name>
<dbReference type="EMBL" id="OCNJ01000002">
    <property type="protein sequence ID" value="SOD92766.1"/>
    <property type="molecule type" value="Genomic_DNA"/>
</dbReference>
<gene>
    <name evidence="3" type="ORF">SAMN05421508_102599</name>
</gene>
<evidence type="ECO:0000313" key="3">
    <source>
        <dbReference type="EMBL" id="SOD92766.1"/>
    </source>
</evidence>
<proteinExistence type="predicted"/>
<accession>A0A286GBZ3</accession>
<evidence type="ECO:0000256" key="1">
    <source>
        <dbReference type="SAM" id="MobiDB-lite"/>
    </source>
</evidence>
<feature type="region of interest" description="Disordered" evidence="1">
    <location>
        <begin position="29"/>
        <end position="71"/>
    </location>
</feature>
<protein>
    <submittedName>
        <fullName evidence="3">Uncharacterized protein</fullName>
    </submittedName>
</protein>
<reference evidence="3 4" key="1">
    <citation type="submission" date="2017-09" db="EMBL/GenBank/DDBJ databases">
        <authorList>
            <person name="Ehlers B."/>
            <person name="Leendertz F.H."/>
        </authorList>
    </citation>
    <scope>NUCLEOTIDE SEQUENCE [LARGE SCALE GENOMIC DNA]</scope>
    <source>
        <strain evidence="3 4">USBA 140</strain>
    </source>
</reference>
<dbReference type="RefSeq" id="WP_217992001.1">
    <property type="nucleotide sequence ID" value="NZ_OCNJ01000002.1"/>
</dbReference>
<keyword evidence="2" id="KW-0732">Signal</keyword>
<dbReference type="AlphaFoldDB" id="A0A286GBZ3"/>
<feature type="signal peptide" evidence="2">
    <location>
        <begin position="1"/>
        <end position="26"/>
    </location>
</feature>
<feature type="chain" id="PRO_5012199880" evidence="2">
    <location>
        <begin position="27"/>
        <end position="71"/>
    </location>
</feature>
<sequence>MRRMQMPGPKTLLTALVLGLAAPALAACEDEGPMEQMGENLDEAGEQSADAVEDAADAMEDKADQMQDQAQ</sequence>